<dbReference type="OrthoDB" id="5495375at2"/>
<proteinExistence type="predicted"/>
<dbReference type="AlphaFoldDB" id="A0A0F0KFY1"/>
<organism evidence="2 3">
    <name type="scientific">Microbacterium oxydans</name>
    <dbReference type="NCBI Taxonomy" id="82380"/>
    <lineage>
        <taxon>Bacteria</taxon>
        <taxon>Bacillati</taxon>
        <taxon>Actinomycetota</taxon>
        <taxon>Actinomycetes</taxon>
        <taxon>Micrococcales</taxon>
        <taxon>Microbacteriaceae</taxon>
        <taxon>Microbacterium</taxon>
    </lineage>
</organism>
<dbReference type="RefSeq" id="WP_045264911.1">
    <property type="nucleotide sequence ID" value="NZ_JYIV01000029.1"/>
</dbReference>
<evidence type="ECO:0000313" key="2">
    <source>
        <dbReference type="EMBL" id="KJL19763.1"/>
    </source>
</evidence>
<evidence type="ECO:0000313" key="3">
    <source>
        <dbReference type="Proteomes" id="UP000033725"/>
    </source>
</evidence>
<comment type="caution">
    <text evidence="2">The sequence shown here is derived from an EMBL/GenBank/DDBJ whole genome shotgun (WGS) entry which is preliminary data.</text>
</comment>
<name>A0A0F0KFY1_9MICO</name>
<dbReference type="SUPFAM" id="SSF53474">
    <property type="entry name" value="alpha/beta-Hydrolases"/>
    <property type="match status" value="1"/>
</dbReference>
<gene>
    <name evidence="2" type="primary">rutD_4</name>
    <name evidence="2" type="ORF">RN51_03109</name>
</gene>
<dbReference type="InterPro" id="IPR050266">
    <property type="entry name" value="AB_hydrolase_sf"/>
</dbReference>
<dbReference type="Pfam" id="PF12697">
    <property type="entry name" value="Abhydrolase_6"/>
    <property type="match status" value="1"/>
</dbReference>
<protein>
    <submittedName>
        <fullName evidence="2">Putative aminoacrylate hydrolase RutD</fullName>
    </submittedName>
</protein>
<accession>A0A0F0KFY1</accession>
<dbReference type="Proteomes" id="UP000033725">
    <property type="component" value="Unassembled WGS sequence"/>
</dbReference>
<feature type="domain" description="AB hydrolase-1" evidence="1">
    <location>
        <begin position="5"/>
        <end position="227"/>
    </location>
</feature>
<dbReference type="PANTHER" id="PTHR43798">
    <property type="entry name" value="MONOACYLGLYCEROL LIPASE"/>
    <property type="match status" value="1"/>
</dbReference>
<dbReference type="InterPro" id="IPR000073">
    <property type="entry name" value="AB_hydrolase_1"/>
</dbReference>
<evidence type="ECO:0000259" key="1">
    <source>
        <dbReference type="Pfam" id="PF12697"/>
    </source>
</evidence>
<dbReference type="InterPro" id="IPR029058">
    <property type="entry name" value="AB_hydrolase_fold"/>
</dbReference>
<dbReference type="Gene3D" id="3.40.50.1820">
    <property type="entry name" value="alpha/beta hydrolase"/>
    <property type="match status" value="1"/>
</dbReference>
<reference evidence="2 3" key="1">
    <citation type="submission" date="2015-02" db="EMBL/GenBank/DDBJ databases">
        <title>Draft genome sequences of ten Microbacterium spp. with emphasis on heavy metal contaminated environments.</title>
        <authorList>
            <person name="Corretto E."/>
        </authorList>
    </citation>
    <scope>NUCLEOTIDE SEQUENCE [LARGE SCALE GENOMIC DNA]</scope>
    <source>
        <strain evidence="2 3">BEL163</strain>
    </source>
</reference>
<keyword evidence="2" id="KW-0378">Hydrolase</keyword>
<dbReference type="PATRIC" id="fig|82380.10.peg.3115"/>
<sequence>MSAQIVFVHGIRTSATMWRSQAVYLAERGYDFTAVDLPGHGSRMQEDFTLHEALHTIDVAVRAAAERGPVVLVGHSMGGLLSLAYAGGAEAPPIAALVAAACTSLPRGAGLAAYRMFARAVDSLPDRGMWLTRRMLAATIPLENRSDFAAGGYALDTQDAALRSLAALDIAAAVPRIAVPLWFVNGQYDQLRLNEPLFRHLAPHAELIVVPRTTHLITAMRPDVFNAVLHLAIATVEQSAAENTDLA</sequence>
<dbReference type="EMBL" id="JYIV01000029">
    <property type="protein sequence ID" value="KJL19763.1"/>
    <property type="molecule type" value="Genomic_DNA"/>
</dbReference>
<dbReference type="GO" id="GO:0016787">
    <property type="term" value="F:hydrolase activity"/>
    <property type="evidence" value="ECO:0007669"/>
    <property type="project" value="UniProtKB-KW"/>
</dbReference>